<comment type="caution">
    <text evidence="2">The sequence shown here is derived from an EMBL/GenBank/DDBJ whole genome shotgun (WGS) entry which is preliminary data.</text>
</comment>
<evidence type="ECO:0000256" key="1">
    <source>
        <dbReference type="SAM" id="MobiDB-lite"/>
    </source>
</evidence>
<accession>A0A9Q0QXP4</accession>
<dbReference type="Proteomes" id="UP001141806">
    <property type="component" value="Unassembled WGS sequence"/>
</dbReference>
<evidence type="ECO:0000313" key="2">
    <source>
        <dbReference type="EMBL" id="KAJ4975582.1"/>
    </source>
</evidence>
<name>A0A9Q0QXP4_9MAGN</name>
<feature type="region of interest" description="Disordered" evidence="1">
    <location>
        <begin position="96"/>
        <end position="116"/>
    </location>
</feature>
<protein>
    <submittedName>
        <fullName evidence="2">Uncharacterized protein</fullName>
    </submittedName>
</protein>
<dbReference type="AlphaFoldDB" id="A0A9Q0QXP4"/>
<proteinExistence type="predicted"/>
<keyword evidence="3" id="KW-1185">Reference proteome</keyword>
<gene>
    <name evidence="2" type="ORF">NE237_000688</name>
</gene>
<evidence type="ECO:0000313" key="3">
    <source>
        <dbReference type="Proteomes" id="UP001141806"/>
    </source>
</evidence>
<sequence>MIDLNITSAHKSFSLEISILAFLQSGSHAGSSFCVCVKTSLLTSAACSNLSRRSPAKLSTEKRRMNSLLDRSQLQCTVARQVRVWWMLEISRYKKLPSSQQKSPCIDKQSHADPIT</sequence>
<organism evidence="2 3">
    <name type="scientific">Protea cynaroides</name>
    <dbReference type="NCBI Taxonomy" id="273540"/>
    <lineage>
        <taxon>Eukaryota</taxon>
        <taxon>Viridiplantae</taxon>
        <taxon>Streptophyta</taxon>
        <taxon>Embryophyta</taxon>
        <taxon>Tracheophyta</taxon>
        <taxon>Spermatophyta</taxon>
        <taxon>Magnoliopsida</taxon>
        <taxon>Proteales</taxon>
        <taxon>Proteaceae</taxon>
        <taxon>Protea</taxon>
    </lineage>
</organism>
<reference evidence="2" key="1">
    <citation type="journal article" date="2023" name="Plant J.">
        <title>The genome of the king protea, Protea cynaroides.</title>
        <authorList>
            <person name="Chang J."/>
            <person name="Duong T.A."/>
            <person name="Schoeman C."/>
            <person name="Ma X."/>
            <person name="Roodt D."/>
            <person name="Barker N."/>
            <person name="Li Z."/>
            <person name="Van de Peer Y."/>
            <person name="Mizrachi E."/>
        </authorList>
    </citation>
    <scope>NUCLEOTIDE SEQUENCE</scope>
    <source>
        <tissue evidence="2">Young leaves</tissue>
    </source>
</reference>
<dbReference type="EMBL" id="JAMYWD010000003">
    <property type="protein sequence ID" value="KAJ4975582.1"/>
    <property type="molecule type" value="Genomic_DNA"/>
</dbReference>